<keyword evidence="3" id="KW-1185">Reference proteome</keyword>
<dbReference type="OrthoDB" id="5429881at2759"/>
<protein>
    <submittedName>
        <fullName evidence="2">Uncharacterized protein</fullName>
    </submittedName>
</protein>
<keyword evidence="1" id="KW-1133">Transmembrane helix</keyword>
<gene>
    <name evidence="2" type="ORF">K504DRAFT_45638</name>
</gene>
<keyword evidence="1" id="KW-0472">Membrane</keyword>
<evidence type="ECO:0000313" key="2">
    <source>
        <dbReference type="EMBL" id="KAF2707867.1"/>
    </source>
</evidence>
<organism evidence="2 3">
    <name type="scientific">Pleomassaria siparia CBS 279.74</name>
    <dbReference type="NCBI Taxonomy" id="1314801"/>
    <lineage>
        <taxon>Eukaryota</taxon>
        <taxon>Fungi</taxon>
        <taxon>Dikarya</taxon>
        <taxon>Ascomycota</taxon>
        <taxon>Pezizomycotina</taxon>
        <taxon>Dothideomycetes</taxon>
        <taxon>Pleosporomycetidae</taxon>
        <taxon>Pleosporales</taxon>
        <taxon>Pleomassariaceae</taxon>
        <taxon>Pleomassaria</taxon>
    </lineage>
</organism>
<evidence type="ECO:0000313" key="3">
    <source>
        <dbReference type="Proteomes" id="UP000799428"/>
    </source>
</evidence>
<feature type="transmembrane region" description="Helical" evidence="1">
    <location>
        <begin position="102"/>
        <end position="121"/>
    </location>
</feature>
<proteinExistence type="predicted"/>
<feature type="transmembrane region" description="Helical" evidence="1">
    <location>
        <begin position="65"/>
        <end position="90"/>
    </location>
</feature>
<reference evidence="2" key="1">
    <citation type="journal article" date="2020" name="Stud. Mycol.">
        <title>101 Dothideomycetes genomes: a test case for predicting lifestyles and emergence of pathogens.</title>
        <authorList>
            <person name="Haridas S."/>
            <person name="Albert R."/>
            <person name="Binder M."/>
            <person name="Bloem J."/>
            <person name="Labutti K."/>
            <person name="Salamov A."/>
            <person name="Andreopoulos B."/>
            <person name="Baker S."/>
            <person name="Barry K."/>
            <person name="Bills G."/>
            <person name="Bluhm B."/>
            <person name="Cannon C."/>
            <person name="Castanera R."/>
            <person name="Culley D."/>
            <person name="Daum C."/>
            <person name="Ezra D."/>
            <person name="Gonzalez J."/>
            <person name="Henrissat B."/>
            <person name="Kuo A."/>
            <person name="Liang C."/>
            <person name="Lipzen A."/>
            <person name="Lutzoni F."/>
            <person name="Magnuson J."/>
            <person name="Mondo S."/>
            <person name="Nolan M."/>
            <person name="Ohm R."/>
            <person name="Pangilinan J."/>
            <person name="Park H.-J."/>
            <person name="Ramirez L."/>
            <person name="Alfaro M."/>
            <person name="Sun H."/>
            <person name="Tritt A."/>
            <person name="Yoshinaga Y."/>
            <person name="Zwiers L.-H."/>
            <person name="Turgeon B."/>
            <person name="Goodwin S."/>
            <person name="Spatafora J."/>
            <person name="Crous P."/>
            <person name="Grigoriev I."/>
        </authorList>
    </citation>
    <scope>NUCLEOTIDE SEQUENCE</scope>
    <source>
        <strain evidence="2">CBS 279.74</strain>
    </source>
</reference>
<name>A0A6G1K666_9PLEO</name>
<dbReference type="EMBL" id="MU005773">
    <property type="protein sequence ID" value="KAF2707867.1"/>
    <property type="molecule type" value="Genomic_DNA"/>
</dbReference>
<evidence type="ECO:0000256" key="1">
    <source>
        <dbReference type="SAM" id="Phobius"/>
    </source>
</evidence>
<keyword evidence="1" id="KW-0812">Transmembrane</keyword>
<sequence length="127" mass="14501">MYICTVLPVRRHPQQRRFGRPTTFLTCIYSSTSWLLRVAFWLFGFLAFGSWLVLASGFWLLASGFLLLTSCFWLLASGFCDYFCITFARAPREPPLLHRQSSFFVSTISTTSIIFSLVPTATMHPSI</sequence>
<dbReference type="Proteomes" id="UP000799428">
    <property type="component" value="Unassembled WGS sequence"/>
</dbReference>
<dbReference type="AlphaFoldDB" id="A0A6G1K666"/>
<accession>A0A6G1K666</accession>